<dbReference type="EMBL" id="JAGGJA010000013">
    <property type="protein sequence ID" value="MCW9708431.1"/>
    <property type="molecule type" value="Genomic_DNA"/>
</dbReference>
<accession>A0ABT3PRH5</accession>
<name>A0ABT3PRH5_9BACT</name>
<reference evidence="1 2" key="1">
    <citation type="submission" date="2021-03" db="EMBL/GenBank/DDBJ databases">
        <title>Aliifodinibius sp. nov., a new bacterium isolated from saline soil.</title>
        <authorList>
            <person name="Galisteo C."/>
            <person name="De La Haba R."/>
            <person name="Sanchez-Porro C."/>
            <person name="Ventosa A."/>
        </authorList>
    </citation>
    <scope>NUCLEOTIDE SEQUENCE [LARGE SCALE GENOMIC DNA]</scope>
    <source>
        <strain evidence="1 2">1BSP15-2V2</strain>
    </source>
</reference>
<gene>
    <name evidence="1" type="ORF">J6I44_16335</name>
</gene>
<comment type="caution">
    <text evidence="1">The sequence shown here is derived from an EMBL/GenBank/DDBJ whole genome shotgun (WGS) entry which is preliminary data.</text>
</comment>
<protein>
    <submittedName>
        <fullName evidence="1">Uncharacterized protein</fullName>
    </submittedName>
</protein>
<evidence type="ECO:0000313" key="2">
    <source>
        <dbReference type="Proteomes" id="UP001207918"/>
    </source>
</evidence>
<dbReference type="Proteomes" id="UP001207918">
    <property type="component" value="Unassembled WGS sequence"/>
</dbReference>
<keyword evidence="2" id="KW-1185">Reference proteome</keyword>
<proteinExistence type="predicted"/>
<dbReference type="RefSeq" id="WP_265767215.1">
    <property type="nucleotide sequence ID" value="NZ_JAGGJA010000013.1"/>
</dbReference>
<evidence type="ECO:0000313" key="1">
    <source>
        <dbReference type="EMBL" id="MCW9708431.1"/>
    </source>
</evidence>
<organism evidence="1 2">
    <name type="scientific">Fodinibius salsisoli</name>
    <dbReference type="NCBI Taxonomy" id="2820877"/>
    <lineage>
        <taxon>Bacteria</taxon>
        <taxon>Pseudomonadati</taxon>
        <taxon>Balneolota</taxon>
        <taxon>Balneolia</taxon>
        <taxon>Balneolales</taxon>
        <taxon>Balneolaceae</taxon>
        <taxon>Fodinibius</taxon>
    </lineage>
</organism>
<sequence length="336" mass="38129">MSSKNNLSVVPPGWEGGFAESNSDFAYPNPDLSSLPMLCNMANINLLQRQQAVKWPEFSWLTNKGHADPGRCFQMFAPNISRIGYNNRGRVYSIICPQQGVWIDDKVCLNAEITVTGQRGWVKEPKGKLAADMTVEGKIWFSPKQGTVGQLIWPLLEKSYHDFPLDKAHAIKVKTHHLGDPDRPIFPVRDGETSRFESPEFARHEDEAYTVGNVEVEIGEVKKTYDPVVDEFNKIIMTGFNLASGNMLQYGNILSWNVWFAEPQLVNREEWRTHAERWRKSIDAHHGYPDGPGTKAKYFDGTPFNAKQHALDEAIADIISYLEKHFGDLSNYLKCL</sequence>